<comment type="caution">
    <text evidence="1">The sequence shown here is derived from an EMBL/GenBank/DDBJ whole genome shotgun (WGS) entry which is preliminary data.</text>
</comment>
<proteinExistence type="predicted"/>
<dbReference type="EMBL" id="RBKS01000001">
    <property type="protein sequence ID" value="RKR73472.1"/>
    <property type="molecule type" value="Genomic_DNA"/>
</dbReference>
<keyword evidence="2" id="KW-1185">Reference proteome</keyword>
<organism evidence="1 2">
    <name type="scientific">Frondihabitans australicus</name>
    <dbReference type="NCBI Taxonomy" id="386892"/>
    <lineage>
        <taxon>Bacteria</taxon>
        <taxon>Bacillati</taxon>
        <taxon>Actinomycetota</taxon>
        <taxon>Actinomycetes</taxon>
        <taxon>Micrococcales</taxon>
        <taxon>Microbacteriaceae</taxon>
        <taxon>Frondihabitans</taxon>
    </lineage>
</organism>
<protein>
    <submittedName>
        <fullName evidence="1">Uncharacterized protein</fullName>
    </submittedName>
</protein>
<sequence>MGLLAGLVATLAPPTSSSESAIATLRIDTDELSTGGAP</sequence>
<accession>A0A495IC21</accession>
<dbReference type="AlphaFoldDB" id="A0A495IC21"/>
<reference evidence="1 2" key="1">
    <citation type="submission" date="2018-10" db="EMBL/GenBank/DDBJ databases">
        <title>Sequencing the genomes of 1000 actinobacteria strains.</title>
        <authorList>
            <person name="Klenk H.-P."/>
        </authorList>
    </citation>
    <scope>NUCLEOTIDE SEQUENCE [LARGE SCALE GENOMIC DNA]</scope>
    <source>
        <strain evidence="1 2">DSM 17894</strain>
    </source>
</reference>
<evidence type="ECO:0000313" key="1">
    <source>
        <dbReference type="EMBL" id="RKR73472.1"/>
    </source>
</evidence>
<dbReference type="Proteomes" id="UP000280008">
    <property type="component" value="Unassembled WGS sequence"/>
</dbReference>
<evidence type="ECO:0000313" key="2">
    <source>
        <dbReference type="Proteomes" id="UP000280008"/>
    </source>
</evidence>
<name>A0A495IC21_9MICO</name>
<gene>
    <name evidence="1" type="ORF">C8E83_0565</name>
</gene>